<dbReference type="InterPro" id="IPR011049">
    <property type="entry name" value="Serralysin-like_metalloprot_C"/>
</dbReference>
<dbReference type="EMBL" id="MLJW01007509">
    <property type="protein sequence ID" value="OIQ65215.1"/>
    <property type="molecule type" value="Genomic_DNA"/>
</dbReference>
<proteinExistence type="predicted"/>
<sequence>MSVSLVSGSLADGIFKVSNGIDFVDLHLSGLSTGTFEFAADATSGTLLDDPPASGTVTIDSGKTLDITAASTATVSFTNSNGNTGELVLDDSRDFTGKILGFAGDGTTANSDMIKLTDVNIADVAINKTTYSDNGNGTGTLTLYNANGQALDSLTFEGSYKLANFNIESDGSGHTLIVDSPASTSQAVAGMIMNDPGPAASSTIVASAPNQTLTGFAASDTFVFNFAGVGHNIVMDFHPDSDTLQFKSPIFPSALAAFNAAVDDGHGNTVIAIDSHDTITLSGVLKAQLHASDFHVV</sequence>
<comment type="caution">
    <text evidence="1">The sequence shown here is derived from an EMBL/GenBank/DDBJ whole genome shotgun (WGS) entry which is preliminary data.</text>
</comment>
<evidence type="ECO:0000313" key="1">
    <source>
        <dbReference type="EMBL" id="OIQ65215.1"/>
    </source>
</evidence>
<reference evidence="1" key="1">
    <citation type="submission" date="2016-10" db="EMBL/GenBank/DDBJ databases">
        <title>Sequence of Gallionella enrichment culture.</title>
        <authorList>
            <person name="Poehlein A."/>
            <person name="Muehling M."/>
            <person name="Daniel R."/>
        </authorList>
    </citation>
    <scope>NUCLEOTIDE SEQUENCE</scope>
</reference>
<dbReference type="SUPFAM" id="SSF51120">
    <property type="entry name" value="beta-Roll"/>
    <property type="match status" value="1"/>
</dbReference>
<dbReference type="AlphaFoldDB" id="A0A1J5PBP4"/>
<organism evidence="1">
    <name type="scientific">mine drainage metagenome</name>
    <dbReference type="NCBI Taxonomy" id="410659"/>
    <lineage>
        <taxon>unclassified sequences</taxon>
        <taxon>metagenomes</taxon>
        <taxon>ecological metagenomes</taxon>
    </lineage>
</organism>
<protein>
    <submittedName>
        <fullName evidence="1">Uncharacterized protein</fullName>
    </submittedName>
</protein>
<name>A0A1J5PBP4_9ZZZZ</name>
<accession>A0A1J5PBP4</accession>
<gene>
    <name evidence="1" type="ORF">GALL_532290</name>
</gene>